<name>H0HS43_9HYPH</name>
<dbReference type="EMBL" id="AHAM01000122">
    <property type="protein sequence ID" value="EHK56468.1"/>
    <property type="molecule type" value="Genomic_DNA"/>
</dbReference>
<dbReference type="Pfam" id="PF09859">
    <property type="entry name" value="Oxygenase-NA"/>
    <property type="match status" value="1"/>
</dbReference>
<keyword evidence="2" id="KW-1185">Reference proteome</keyword>
<organism evidence="1 2">
    <name type="scientific">Mesorhizobium alhagi CCNWXJ12-2</name>
    <dbReference type="NCBI Taxonomy" id="1107882"/>
    <lineage>
        <taxon>Bacteria</taxon>
        <taxon>Pseudomonadati</taxon>
        <taxon>Pseudomonadota</taxon>
        <taxon>Alphaproteobacteria</taxon>
        <taxon>Hyphomicrobiales</taxon>
        <taxon>Phyllobacteriaceae</taxon>
        <taxon>Allomesorhizobium</taxon>
    </lineage>
</organism>
<protein>
    <recommendedName>
        <fullName evidence="3">Proline hydroxylase</fullName>
    </recommendedName>
</protein>
<accession>H0HS43</accession>
<dbReference type="PATRIC" id="fig|1107882.3.peg.2906"/>
<evidence type="ECO:0008006" key="3">
    <source>
        <dbReference type="Google" id="ProtNLM"/>
    </source>
</evidence>
<reference evidence="1 2" key="1">
    <citation type="journal article" date="2012" name="J. Bacteriol.">
        <title>Draft Genome Sequence of Mesorhizobium alhagi CCNWXJ12-2T, a Novel Salt-Resistant Species Isolated from the Desert of Northwestern China.</title>
        <authorList>
            <person name="Zhou M."/>
            <person name="Chen W."/>
            <person name="Chen H."/>
            <person name="Wei G."/>
        </authorList>
    </citation>
    <scope>NUCLEOTIDE SEQUENCE [LARGE SCALE GENOMIC DNA]</scope>
    <source>
        <strain evidence="1 2">CCNWXJ12-2</strain>
    </source>
</reference>
<sequence length="152" mass="17393">MNPWNVVAELDWDTIARELDEFGVARTGPLLSEDECHALRRLYDNDGAFRSRIVMQRHGFGAGEYKYFANPLPEPVAGLRRRFYERLVPLANGWNARTGIDRVFPAAHDGFLAECHADGQTRPTPLLLKYGPGDYNCLHQDIYGKHFSRSNW</sequence>
<evidence type="ECO:0000313" key="1">
    <source>
        <dbReference type="EMBL" id="EHK56468.1"/>
    </source>
</evidence>
<proteinExistence type="predicted"/>
<gene>
    <name evidence="1" type="ORF">MAXJ12_14905</name>
</gene>
<dbReference type="AlphaFoldDB" id="H0HS43"/>
<dbReference type="Proteomes" id="UP000003250">
    <property type="component" value="Unassembled WGS sequence"/>
</dbReference>
<dbReference type="InterPro" id="IPR018655">
    <property type="entry name" value="DUF2086"/>
</dbReference>
<evidence type="ECO:0000313" key="2">
    <source>
        <dbReference type="Proteomes" id="UP000003250"/>
    </source>
</evidence>